<reference evidence="3 4" key="1">
    <citation type="journal article" date="2019" name="Int. J. Syst. Evol. Microbiol.">
        <title>The Global Catalogue of Microorganisms (GCM) 10K type strain sequencing project: providing services to taxonomists for standard genome sequencing and annotation.</title>
        <authorList>
            <consortium name="The Broad Institute Genomics Platform"/>
            <consortium name="The Broad Institute Genome Sequencing Center for Infectious Disease"/>
            <person name="Wu L."/>
            <person name="Ma J."/>
        </authorList>
    </citation>
    <scope>NUCLEOTIDE SEQUENCE [LARGE SCALE GENOMIC DNA]</scope>
    <source>
        <strain evidence="3 4">CGMCC 1.12285</strain>
    </source>
</reference>
<dbReference type="Pfam" id="PF23997">
    <property type="entry name" value="DUF7315"/>
    <property type="match status" value="1"/>
</dbReference>
<accession>A0ABD6B435</accession>
<dbReference type="EMBL" id="JBHUDH010000026">
    <property type="protein sequence ID" value="MFD1525356.1"/>
    <property type="molecule type" value="Genomic_DNA"/>
</dbReference>
<feature type="domain" description="DUF7315" evidence="2">
    <location>
        <begin position="1"/>
        <end position="89"/>
    </location>
</feature>
<evidence type="ECO:0000313" key="3">
    <source>
        <dbReference type="EMBL" id="MFD1525356.1"/>
    </source>
</evidence>
<comment type="caution">
    <text evidence="3">The sequence shown here is derived from an EMBL/GenBank/DDBJ whole genome shotgun (WGS) entry which is preliminary data.</text>
</comment>
<evidence type="ECO:0000313" key="4">
    <source>
        <dbReference type="Proteomes" id="UP001597111"/>
    </source>
</evidence>
<organism evidence="3 4">
    <name type="scientific">Halolamina salina</name>
    <dbReference type="NCBI Taxonomy" id="1220023"/>
    <lineage>
        <taxon>Archaea</taxon>
        <taxon>Methanobacteriati</taxon>
        <taxon>Methanobacteriota</taxon>
        <taxon>Stenosarchaea group</taxon>
        <taxon>Halobacteria</taxon>
        <taxon>Halobacteriales</taxon>
        <taxon>Haloferacaceae</taxon>
    </lineage>
</organism>
<proteinExistence type="predicted"/>
<dbReference type="AlphaFoldDB" id="A0ABD6B435"/>
<dbReference type="RefSeq" id="WP_379731174.1">
    <property type="nucleotide sequence ID" value="NZ_JBHSWZ010000059.1"/>
</dbReference>
<dbReference type="Proteomes" id="UP001597111">
    <property type="component" value="Unassembled WGS sequence"/>
</dbReference>
<keyword evidence="1" id="KW-0812">Transmembrane</keyword>
<protein>
    <recommendedName>
        <fullName evidence="2">DUF7315 domain-containing protein</fullName>
    </recommendedName>
</protein>
<name>A0ABD6B435_9EURY</name>
<gene>
    <name evidence="3" type="ORF">ACFR9S_03440</name>
</gene>
<keyword evidence="4" id="KW-1185">Reference proteome</keyword>
<dbReference type="InterPro" id="IPR055739">
    <property type="entry name" value="DUF7315"/>
</dbReference>
<keyword evidence="1" id="KW-0472">Membrane</keyword>
<feature type="transmembrane region" description="Helical" evidence="1">
    <location>
        <begin position="54"/>
        <end position="77"/>
    </location>
</feature>
<sequence length="91" mass="9428">MRLYKTVTVFSTLIAVFAVVFGFLLLDAAALGTGLLRQLVRSILSALSLSPADSLLSAAFAVAGLLSIATGAAVYVLGTRFTAEEMSEESA</sequence>
<keyword evidence="1" id="KW-1133">Transmembrane helix</keyword>
<evidence type="ECO:0000256" key="1">
    <source>
        <dbReference type="SAM" id="Phobius"/>
    </source>
</evidence>
<evidence type="ECO:0000259" key="2">
    <source>
        <dbReference type="Pfam" id="PF23997"/>
    </source>
</evidence>